<accession>A0A075HCM5</accession>
<dbReference type="AlphaFoldDB" id="A0A075HCM5"/>
<dbReference type="PANTHER" id="PTHR35866:SF1">
    <property type="entry name" value="YKGJ FAMILY CYSTEINE CLUSTER PROTEIN"/>
    <property type="match status" value="1"/>
</dbReference>
<evidence type="ECO:0000313" key="1">
    <source>
        <dbReference type="EMBL" id="AIF12930.1"/>
    </source>
</evidence>
<dbReference type="InterPro" id="IPR005358">
    <property type="entry name" value="Puta_zinc/iron-chelating_dom"/>
</dbReference>
<proteinExistence type="predicted"/>
<dbReference type="PANTHER" id="PTHR35866">
    <property type="entry name" value="PUTATIVE-RELATED"/>
    <property type="match status" value="1"/>
</dbReference>
<name>A0A075HCM5_9EURY</name>
<organism evidence="1">
    <name type="scientific">uncultured marine group II/III euryarchaeote KM3_57_F04</name>
    <dbReference type="NCBI Taxonomy" id="1456465"/>
    <lineage>
        <taxon>Archaea</taxon>
        <taxon>Methanobacteriati</taxon>
        <taxon>Methanobacteriota</taxon>
        <taxon>environmental samples</taxon>
    </lineage>
</organism>
<sequence length="153" mass="17719">MYRDRGDEWWGSGVNFTCLPNCGKCCDQPDGIVYLSEEDADRIAAHHGIPTAEWLANDCRRSHDGRWVLESNPEDGKCIYLNDDKTCRIYEKKPAQCSAFPFWRENMVSDRSWRKTKAICPGIDHPEAIRIDDDTIRFHIEADLHAERGFRTN</sequence>
<dbReference type="Pfam" id="PF03692">
    <property type="entry name" value="CxxCxxCC"/>
    <property type="match status" value="1"/>
</dbReference>
<reference evidence="1" key="1">
    <citation type="journal article" date="2014" name="Genome Biol. Evol.">
        <title>Pangenome evidence for extensive interdomain horizontal transfer affecting lineage core and shell genes in uncultured planktonic thaumarchaeota and euryarchaeota.</title>
        <authorList>
            <person name="Deschamps P."/>
            <person name="Zivanovic Y."/>
            <person name="Moreira D."/>
            <person name="Rodriguez-Valera F."/>
            <person name="Lopez-Garcia P."/>
        </authorList>
    </citation>
    <scope>NUCLEOTIDE SEQUENCE</scope>
</reference>
<protein>
    <submittedName>
        <fullName evidence="1">Putative Fe-S oxidoreductase</fullName>
    </submittedName>
</protein>
<dbReference type="EMBL" id="KF900959">
    <property type="protein sequence ID" value="AIF12930.1"/>
    <property type="molecule type" value="Genomic_DNA"/>
</dbReference>